<feature type="compositionally biased region" description="Basic and acidic residues" evidence="6">
    <location>
        <begin position="125"/>
        <end position="150"/>
    </location>
</feature>
<comment type="subcellular location">
    <subcellularLocation>
        <location evidence="1">Virion</location>
    </subcellularLocation>
</comment>
<feature type="region of interest" description="Disordered" evidence="6">
    <location>
        <begin position="260"/>
        <end position="328"/>
    </location>
</feature>
<feature type="compositionally biased region" description="Basic and acidic residues" evidence="6">
    <location>
        <begin position="86"/>
        <end position="117"/>
    </location>
</feature>
<evidence type="ECO:0000256" key="2">
    <source>
        <dbReference type="ARBA" id="ARBA00005398"/>
    </source>
</evidence>
<dbReference type="InterPro" id="IPR036952">
    <property type="entry name" value="VP1/VP2"/>
</dbReference>
<dbReference type="GO" id="GO:0005198">
    <property type="term" value="F:structural molecule activity"/>
    <property type="evidence" value="ECO:0007669"/>
    <property type="project" value="InterPro"/>
</dbReference>
<reference evidence="9" key="1">
    <citation type="journal article" date="2015" name="J. Gen. Virol.">
        <title>Exploring the virome of diseased horses.</title>
        <authorList>
            <person name="Li L."/>
            <person name="Giannitti F."/>
            <person name="Low J."/>
            <person name="Keyes C."/>
            <person name="Ullmann L.S."/>
            <person name="Deng X."/>
            <person name="Aleman M."/>
            <person name="Pesavento P.A."/>
            <person name="Pusterla N."/>
            <person name="Delwart E."/>
        </authorList>
    </citation>
    <scope>NUCLEOTIDE SEQUENCE</scope>
    <source>
        <strain evidence="9">Horse CSF</strain>
    </source>
</reference>
<name>A0A0H4ATG6_9VIRU</name>
<dbReference type="Pfam" id="PF08398">
    <property type="entry name" value="Phospholip_A2_4"/>
    <property type="match status" value="1"/>
</dbReference>
<protein>
    <submittedName>
        <fullName evidence="9">Capsid VP1</fullName>
    </submittedName>
</protein>
<evidence type="ECO:0000256" key="5">
    <source>
        <dbReference type="ARBA" id="ARBA00022844"/>
    </source>
</evidence>
<dbReference type="InterPro" id="IPR001403">
    <property type="entry name" value="Parvovirus_coat"/>
</dbReference>
<dbReference type="InterPro" id="IPR013607">
    <property type="entry name" value="Phospholipase_A2-like"/>
</dbReference>
<dbReference type="SUPFAM" id="SSF48619">
    <property type="entry name" value="Phospholipase A2, PLA2"/>
    <property type="match status" value="1"/>
</dbReference>
<evidence type="ECO:0000259" key="8">
    <source>
        <dbReference type="Pfam" id="PF08398"/>
    </source>
</evidence>
<comment type="similarity">
    <text evidence="2">Belongs to the parvoviridae capsid protein family.</text>
</comment>
<dbReference type="Pfam" id="PF00740">
    <property type="entry name" value="VP1_2"/>
    <property type="match status" value="2"/>
</dbReference>
<evidence type="ECO:0000256" key="6">
    <source>
        <dbReference type="SAM" id="MobiDB-lite"/>
    </source>
</evidence>
<dbReference type="GO" id="GO:0004623">
    <property type="term" value="F:phospholipase A2 activity"/>
    <property type="evidence" value="ECO:0007669"/>
    <property type="project" value="InterPro"/>
</dbReference>
<proteinExistence type="inferred from homology"/>
<feature type="domain" description="Coat protein VP1/VP2 Parvovirus" evidence="7">
    <location>
        <begin position="927"/>
        <end position="1042"/>
    </location>
</feature>
<keyword evidence="5" id="KW-0946">Virion</keyword>
<evidence type="ECO:0000256" key="3">
    <source>
        <dbReference type="ARBA" id="ARBA00022431"/>
    </source>
</evidence>
<evidence type="ECO:0000256" key="4">
    <source>
        <dbReference type="ARBA" id="ARBA00022561"/>
    </source>
</evidence>
<keyword evidence="4" id="KW-0167">Capsid protein</keyword>
<sequence length="1077" mass="121165">MGDKDWVGDVEEGWTAHWDHSWTQRHWSLWTMEKGSHTPLFKFNFPDYDKWDPWPQYREIPPPGPDAYWGGKHRGWLHGDGTPYTDEPHEKSHEERGKEGHPDWGKYVGDKIAKKAPDTYTKPPDTPRRRTPPEPEETEGMREERRQKEEAEMLKKIEKHIEEEKKKADQQREEIAKREKMKQDAEKLKQQMQSIGIGFLDQTKEAMDDFIISHCLGAHVEAAGESLLLDPKLGPGAAVRADCEDPHKEDHHDDYLHWHMRPISPDRDMPGSQPRPLSPPSPPPMPEPNTPEKEEEAPKTPPPSRHLDSPGTPPDAPKRQVPGTDGRLESCEKRLLEALRKHKPEGECGGWTWPGKKYCGPGNKVPCGPPKDKVDECSALHDIGYEKLIKEGKWPYGCEGCGADSKMIECLKDDSSLLSSGIKGLWTIKCKVCKLTGHVPSQDASEDAIKACEETLKSLSTTETEEPPTKQLKTEQTTCPENVTHATPQGFGQTGPGGGGGGCGLPTKGIWKGGVYWEGTHVLTKQTRQCQLTPYPTDYTTKPAVQDSPGIIVLTPWKYLDINMMSSNWPPSAYQILLETADALRPKTLKITIEDIVGKDITRSDNCTNITDSCNITILVTKDDGHKFPYVLGGGQTTVPGHLPGGNYYPPRYAYRTVGTAKKDWYKSTSGGAKSSLCPGIPFPWQATQNTELFILENQDLTILRPGGSFTVTYEFPDLPFEQTTQYMWDTRRNDNPWAKQRLKVARPLKKGLTKIQSDESGSTIPNALGLQRRNPAMWLATPRPRDGDLLIIPSGKEDATPESLKTYGRLDPVILMRDTLHYTTNRDRVASQVTLQPGPRTQDTAIMTPDGTLVLTSNTMLIRQEREGINIKKEANNLLDTNERLVLQRNRGYDGPAEPLHIREHILARIPTLQPEDWEHYDMQLKNKEITLGAMAGHVVETQSGHLEAQIWQREPNTDRMIPGGSPIALWSMKNPPPTIYLRMLPTMGPPNLGLTNTGLAVLNPSSFLDQYVNFNLKYEIGWEIKPRNRNTTRWNPQTPVELPLSAGPIFTLTEDGTYNLPPTTWQLKNRPRAFR</sequence>
<feature type="domain" description="Coat protein VP1/VP2 Parvovirus" evidence="7">
    <location>
        <begin position="497"/>
        <end position="737"/>
    </location>
</feature>
<dbReference type="GO" id="GO:0039615">
    <property type="term" value="C:T=1 icosahedral viral capsid"/>
    <property type="evidence" value="ECO:0007669"/>
    <property type="project" value="UniProtKB-KW"/>
</dbReference>
<feature type="region of interest" description="Disordered" evidence="6">
    <location>
        <begin position="79"/>
        <end position="150"/>
    </location>
</feature>
<evidence type="ECO:0000313" key="9">
    <source>
        <dbReference type="EMBL" id="AKN50610.1"/>
    </source>
</evidence>
<evidence type="ECO:0000259" key="7">
    <source>
        <dbReference type="Pfam" id="PF00740"/>
    </source>
</evidence>
<organism evidence="9">
    <name type="scientific">Horse parvovirus CSF</name>
    <dbReference type="NCBI Taxonomy" id="1673640"/>
    <lineage>
        <taxon>Viruses</taxon>
        <taxon>Monodnaviria</taxon>
        <taxon>Shotokuvirae</taxon>
        <taxon>Cossaviricota</taxon>
        <taxon>Quintoviricetes</taxon>
        <taxon>Piccovirales</taxon>
        <taxon>Parvoviridae</taxon>
        <taxon>Parvovirinae</taxon>
        <taxon>Copiparvovirus</taxon>
        <taxon>Copiparvovirus ungulate8</taxon>
    </lineage>
</organism>
<feature type="domain" description="Phospholipase A2-like" evidence="8">
    <location>
        <begin position="350"/>
        <end position="429"/>
    </location>
</feature>
<feature type="region of interest" description="Disordered" evidence="6">
    <location>
        <begin position="459"/>
        <end position="478"/>
    </location>
</feature>
<accession>A0A0H4ATG6</accession>
<dbReference type="SUPFAM" id="SSF88645">
    <property type="entry name" value="ssDNA viruses"/>
    <property type="match status" value="1"/>
</dbReference>
<evidence type="ECO:0000256" key="1">
    <source>
        <dbReference type="ARBA" id="ARBA00004328"/>
    </source>
</evidence>
<dbReference type="InterPro" id="IPR016184">
    <property type="entry name" value="Capsid/spike_ssDNA_virus"/>
</dbReference>
<dbReference type="Gene3D" id="2.170.30.10">
    <property type="entry name" value="Parvovirus coat protein VP1/VP2"/>
    <property type="match status" value="1"/>
</dbReference>
<dbReference type="GO" id="GO:0050482">
    <property type="term" value="P:arachidonate secretion"/>
    <property type="evidence" value="ECO:0007669"/>
    <property type="project" value="InterPro"/>
</dbReference>
<feature type="compositionally biased region" description="Pro residues" evidence="6">
    <location>
        <begin position="276"/>
        <end position="289"/>
    </location>
</feature>
<dbReference type="EMBL" id="KR902500">
    <property type="protein sequence ID" value="AKN50610.1"/>
    <property type="molecule type" value="Genomic_DNA"/>
</dbReference>
<keyword evidence="3" id="KW-1140">T=1 icosahedral capsid protein</keyword>
<dbReference type="InterPro" id="IPR036444">
    <property type="entry name" value="PLipase_A2_dom_sf"/>
</dbReference>
<dbReference type="GO" id="GO:0006644">
    <property type="term" value="P:phospholipid metabolic process"/>
    <property type="evidence" value="ECO:0007669"/>
    <property type="project" value="InterPro"/>
</dbReference>